<reference evidence="3" key="1">
    <citation type="submission" date="2015-11" db="EMBL/GenBank/DDBJ databases">
        <authorList>
            <person name="Dugat-Bony E."/>
        </authorList>
    </citation>
    <scope>NUCLEOTIDE SEQUENCE [LARGE SCALE GENOMIC DNA]</scope>
    <source>
        <strain evidence="3">Mu292</strain>
    </source>
</reference>
<proteinExistence type="predicted"/>
<dbReference type="InterPro" id="IPR034660">
    <property type="entry name" value="DinB/YfiT-like"/>
</dbReference>
<dbReference type="OrthoDB" id="3268903at2"/>
<dbReference type="SUPFAM" id="SSF109854">
    <property type="entry name" value="DinB/YfiT-like putative metalloenzymes"/>
    <property type="match status" value="1"/>
</dbReference>
<evidence type="ECO:0000313" key="4">
    <source>
        <dbReference type="Proteomes" id="UP000260925"/>
    </source>
</evidence>
<dbReference type="Proteomes" id="UP000260925">
    <property type="component" value="Unassembled WGS sequence"/>
</dbReference>
<protein>
    <submittedName>
        <fullName evidence="1">TIGR03085 family protein</fullName>
    </submittedName>
</protein>
<name>A0A0X2NIZ3_9CORY</name>
<dbReference type="EMBL" id="DMDD01000092">
    <property type="protein sequence ID" value="HAF72187.1"/>
    <property type="molecule type" value="Genomic_DNA"/>
</dbReference>
<dbReference type="EMBL" id="FAUH01000004">
    <property type="protein sequence ID" value="CUU65443.1"/>
    <property type="molecule type" value="Genomic_DNA"/>
</dbReference>
<accession>A0A0X2NIZ3</accession>
<sequence>MSVSHDERTALADLFLSVGPDASTLCEGWTTRDLVVHLVVREYRPDAAAGMFLGLARGHLEKVTGEESTRPYEDLVASYRHGPPRWNPMRLIDRFANLTENFVHHEDVRRGGGEWSSRALPRGTRDALWRATGFAARGLIIPSGPTVRLVRTDGTGGEQETVTVGSGAPEVTVTGAAPELTLWVFGRDKACDLTLEGPVEKVARRDL</sequence>
<dbReference type="Proteomes" id="UP000182498">
    <property type="component" value="Unassembled WGS sequence"/>
</dbReference>
<dbReference type="RefSeq" id="WP_041630044.1">
    <property type="nucleotide sequence ID" value="NZ_DAITTX010000056.1"/>
</dbReference>
<evidence type="ECO:0000313" key="1">
    <source>
        <dbReference type="EMBL" id="CUU65443.1"/>
    </source>
</evidence>
<dbReference type="InterPro" id="IPR017517">
    <property type="entry name" value="Maleyloyr_isom"/>
</dbReference>
<reference evidence="1" key="2">
    <citation type="submission" date="2015-11" db="EMBL/GenBank/DDBJ databases">
        <authorList>
            <person name="Zhang Y."/>
            <person name="Guo Z."/>
        </authorList>
    </citation>
    <scope>NUCLEOTIDE SEQUENCE [LARGE SCALE GENOMIC DNA]</scope>
    <source>
        <strain evidence="1">Mu292</strain>
    </source>
</reference>
<keyword evidence="3" id="KW-1185">Reference proteome</keyword>
<evidence type="ECO:0000313" key="3">
    <source>
        <dbReference type="Proteomes" id="UP000182498"/>
    </source>
</evidence>
<dbReference type="InterPro" id="IPR017519">
    <property type="entry name" value="CHP03085"/>
</dbReference>
<gene>
    <name evidence="1" type="ORF">CVAR292_00762</name>
    <name evidence="2" type="ORF">DCL06_03970</name>
</gene>
<organism evidence="1 3">
    <name type="scientific">Corynebacterium variabile</name>
    <dbReference type="NCBI Taxonomy" id="1727"/>
    <lineage>
        <taxon>Bacteria</taxon>
        <taxon>Bacillati</taxon>
        <taxon>Actinomycetota</taxon>
        <taxon>Actinomycetes</taxon>
        <taxon>Mycobacteriales</taxon>
        <taxon>Corynebacteriaceae</taxon>
        <taxon>Corynebacterium</taxon>
    </lineage>
</organism>
<dbReference type="AlphaFoldDB" id="A0A0X2NIZ3"/>
<dbReference type="NCBIfam" id="TIGR03085">
    <property type="entry name" value="TIGR03085 family metal-binding protein"/>
    <property type="match status" value="1"/>
</dbReference>
<evidence type="ECO:0000313" key="2">
    <source>
        <dbReference type="EMBL" id="HAF72187.1"/>
    </source>
</evidence>
<reference evidence="2 4" key="3">
    <citation type="journal article" date="2018" name="Nat. Biotechnol.">
        <title>A standardized bacterial taxonomy based on genome phylogeny substantially revises the tree of life.</title>
        <authorList>
            <person name="Parks D.H."/>
            <person name="Chuvochina M."/>
            <person name="Waite D.W."/>
            <person name="Rinke C."/>
            <person name="Skarshewski A."/>
            <person name="Chaumeil P.A."/>
            <person name="Hugenholtz P."/>
        </authorList>
    </citation>
    <scope>NUCLEOTIDE SEQUENCE [LARGE SCALE GENOMIC DNA]</scope>
    <source>
        <strain evidence="2">UBA9851</strain>
    </source>
</reference>
<dbReference type="NCBIfam" id="TIGR03083">
    <property type="entry name" value="maleylpyruvate isomerase family mycothiol-dependent enzyme"/>
    <property type="match status" value="1"/>
</dbReference>